<dbReference type="Proteomes" id="UP000284202">
    <property type="component" value="Unassembled WGS sequence"/>
</dbReference>
<dbReference type="OrthoDB" id="7339719at2"/>
<reference evidence="3" key="1">
    <citation type="submission" date="2018-09" db="EMBL/GenBank/DDBJ databases">
        <title>Acidovorax cavernicola nov. sp. isolated from Gruta de las Maravillas (Aracena, Spain).</title>
        <authorList>
            <person name="Jurado V."/>
            <person name="Gutierrez-Patricio S."/>
            <person name="Gonzalez-Pimentel J.L."/>
            <person name="Miller A.Z."/>
            <person name="Laiz L."/>
            <person name="Saiz-Jimenez C."/>
        </authorList>
    </citation>
    <scope>NUCLEOTIDE SEQUENCE [LARGE SCALE GENOMIC DNA]</scope>
    <source>
        <strain evidence="3">1011MAR3C25</strain>
    </source>
</reference>
<gene>
    <name evidence="2" type="ORF">D3P04_13040</name>
</gene>
<organism evidence="2 3">
    <name type="scientific">Paracoccus onubensis</name>
    <dbReference type="NCBI Taxonomy" id="1675788"/>
    <lineage>
        <taxon>Bacteria</taxon>
        <taxon>Pseudomonadati</taxon>
        <taxon>Pseudomonadota</taxon>
        <taxon>Alphaproteobacteria</taxon>
        <taxon>Rhodobacterales</taxon>
        <taxon>Paracoccaceae</taxon>
        <taxon>Paracoccus</taxon>
    </lineage>
</organism>
<keyword evidence="1" id="KW-0812">Transmembrane</keyword>
<proteinExistence type="predicted"/>
<dbReference type="AlphaFoldDB" id="A0A418SUH4"/>
<feature type="transmembrane region" description="Helical" evidence="1">
    <location>
        <begin position="113"/>
        <end position="133"/>
    </location>
</feature>
<name>A0A418SUH4_9RHOB</name>
<accession>A0A418SUH4</accession>
<evidence type="ECO:0000313" key="2">
    <source>
        <dbReference type="EMBL" id="RJE84567.1"/>
    </source>
</evidence>
<keyword evidence="3" id="KW-1185">Reference proteome</keyword>
<feature type="transmembrane region" description="Helical" evidence="1">
    <location>
        <begin position="35"/>
        <end position="53"/>
    </location>
</feature>
<keyword evidence="1" id="KW-0472">Membrane</keyword>
<comment type="caution">
    <text evidence="2">The sequence shown here is derived from an EMBL/GenBank/DDBJ whole genome shotgun (WGS) entry which is preliminary data.</text>
</comment>
<protein>
    <submittedName>
        <fullName evidence="2">Uncharacterized protein</fullName>
    </submittedName>
</protein>
<evidence type="ECO:0000313" key="3">
    <source>
        <dbReference type="Proteomes" id="UP000284202"/>
    </source>
</evidence>
<keyword evidence="1" id="KW-1133">Transmembrane helix</keyword>
<sequence>MSTNRDDDPRYLVEGSAWSGPDSVDLKYYFGKMKIVFGSLAIIMIGVWIWFIMTSPLTHDRFWGLLGEGVLWGENELMSNTYKGCQTWADFFPVCGPDVTPQEFMLAMATERIWHYVFYMGVFLGLPSIFLFWRRPAPIRCNKALKAIYSWRRGRLFIHSGHYIEFKQKNFYDAIAQSSRRGPAVIELTDSRNPARKGKFKVGPYVSRLESQPARLLGQMRNFLLGYEGPALSEARPRRLSYPFWEWSLLPPRRLPADIDAQAERWLREHGLHPDDADG</sequence>
<dbReference type="EMBL" id="QZCG01000008">
    <property type="protein sequence ID" value="RJE84567.1"/>
    <property type="molecule type" value="Genomic_DNA"/>
</dbReference>
<evidence type="ECO:0000256" key="1">
    <source>
        <dbReference type="SAM" id="Phobius"/>
    </source>
</evidence>